<dbReference type="EMBL" id="QOIL01000003">
    <property type="protein sequence ID" value="RCG31924.1"/>
    <property type="molecule type" value="Genomic_DNA"/>
</dbReference>
<organism evidence="2 3">
    <name type="scientific">Sphaerisporangium album</name>
    <dbReference type="NCBI Taxonomy" id="509200"/>
    <lineage>
        <taxon>Bacteria</taxon>
        <taxon>Bacillati</taxon>
        <taxon>Actinomycetota</taxon>
        <taxon>Actinomycetes</taxon>
        <taxon>Streptosporangiales</taxon>
        <taxon>Streptosporangiaceae</taxon>
        <taxon>Sphaerisporangium</taxon>
    </lineage>
</organism>
<dbReference type="InterPro" id="IPR005149">
    <property type="entry name" value="Tscrpt_reg_PadR_N"/>
</dbReference>
<dbReference type="Proteomes" id="UP000253094">
    <property type="component" value="Unassembled WGS sequence"/>
</dbReference>
<dbReference type="InterPro" id="IPR036390">
    <property type="entry name" value="WH_DNA-bd_sf"/>
</dbReference>
<feature type="domain" description="Transcription regulator PadR N-terminal" evidence="1">
    <location>
        <begin position="40"/>
        <end position="82"/>
    </location>
</feature>
<comment type="caution">
    <text evidence="2">The sequence shown here is derived from an EMBL/GenBank/DDBJ whole genome shotgun (WGS) entry which is preliminary data.</text>
</comment>
<evidence type="ECO:0000259" key="1">
    <source>
        <dbReference type="Pfam" id="PF03551"/>
    </source>
</evidence>
<protein>
    <submittedName>
        <fullName evidence="2">PadR family transcriptional regulator</fullName>
    </submittedName>
</protein>
<dbReference type="OrthoDB" id="122286at2"/>
<evidence type="ECO:0000313" key="2">
    <source>
        <dbReference type="EMBL" id="RCG31924.1"/>
    </source>
</evidence>
<gene>
    <name evidence="2" type="ORF">DQ384_05105</name>
</gene>
<proteinExistence type="predicted"/>
<dbReference type="SUPFAM" id="SSF46785">
    <property type="entry name" value="Winged helix' DNA-binding domain"/>
    <property type="match status" value="1"/>
</dbReference>
<reference evidence="2 3" key="1">
    <citation type="submission" date="2018-06" db="EMBL/GenBank/DDBJ databases">
        <title>Sphaerisporangium craniellae sp. nov., isolated from a marine sponge in the South China Sea.</title>
        <authorList>
            <person name="Li L."/>
        </authorList>
    </citation>
    <scope>NUCLEOTIDE SEQUENCE [LARGE SCALE GENOMIC DNA]</scope>
    <source>
        <strain evidence="2 3">CCTCC AA 208026</strain>
    </source>
</reference>
<dbReference type="InterPro" id="IPR036388">
    <property type="entry name" value="WH-like_DNA-bd_sf"/>
</dbReference>
<dbReference type="AlphaFoldDB" id="A0A367FNV8"/>
<dbReference type="Pfam" id="PF03551">
    <property type="entry name" value="PadR"/>
    <property type="match status" value="1"/>
</dbReference>
<dbReference type="Gene3D" id="1.10.10.10">
    <property type="entry name" value="Winged helix-like DNA-binding domain superfamily/Winged helix DNA-binding domain"/>
    <property type="match status" value="1"/>
</dbReference>
<name>A0A367FNV8_9ACTN</name>
<sequence>MRRHTLDGIRATRAMRRVLLVLLTDAANLGGFTITKAAGVGAGSTYVCLDRLEERAWVTGEFADGPYPRRRFYRLTPAGWKYSHQLLGLIPSEVRRG</sequence>
<evidence type="ECO:0000313" key="3">
    <source>
        <dbReference type="Proteomes" id="UP000253094"/>
    </source>
</evidence>
<accession>A0A367FNV8</accession>
<dbReference type="RefSeq" id="WP_114027539.1">
    <property type="nucleotide sequence ID" value="NZ_QOIL01000003.1"/>
</dbReference>
<keyword evidence="3" id="KW-1185">Reference proteome</keyword>